<comment type="caution">
    <text evidence="1">The sequence shown here is derived from an EMBL/GenBank/DDBJ whole genome shotgun (WGS) entry which is preliminary data.</text>
</comment>
<reference evidence="1 2" key="2">
    <citation type="journal article" date="2022" name="Mol. Ecol. Resour.">
        <title>The genomes of chicory, endive, great burdock and yacon provide insights into Asteraceae paleo-polyploidization history and plant inulin production.</title>
        <authorList>
            <person name="Fan W."/>
            <person name="Wang S."/>
            <person name="Wang H."/>
            <person name="Wang A."/>
            <person name="Jiang F."/>
            <person name="Liu H."/>
            <person name="Zhao H."/>
            <person name="Xu D."/>
            <person name="Zhang Y."/>
        </authorList>
    </citation>
    <scope>NUCLEOTIDE SEQUENCE [LARGE SCALE GENOMIC DNA]</scope>
    <source>
        <strain evidence="2">cv. Punajuju</strain>
        <tissue evidence="1">Leaves</tissue>
    </source>
</reference>
<name>A0ACB9F785_CICIN</name>
<gene>
    <name evidence="1" type="ORF">L2E82_16816</name>
</gene>
<reference evidence="2" key="1">
    <citation type="journal article" date="2022" name="Mol. Ecol. Resour.">
        <title>The genomes of chicory, endive, great burdock and yacon provide insights into Asteraceae palaeo-polyploidization history and plant inulin production.</title>
        <authorList>
            <person name="Fan W."/>
            <person name="Wang S."/>
            <person name="Wang H."/>
            <person name="Wang A."/>
            <person name="Jiang F."/>
            <person name="Liu H."/>
            <person name="Zhao H."/>
            <person name="Xu D."/>
            <person name="Zhang Y."/>
        </authorList>
    </citation>
    <scope>NUCLEOTIDE SEQUENCE [LARGE SCALE GENOMIC DNA]</scope>
    <source>
        <strain evidence="2">cv. Punajuju</strain>
    </source>
</reference>
<evidence type="ECO:0000313" key="2">
    <source>
        <dbReference type="Proteomes" id="UP001055811"/>
    </source>
</evidence>
<evidence type="ECO:0000313" key="1">
    <source>
        <dbReference type="EMBL" id="KAI3766745.1"/>
    </source>
</evidence>
<dbReference type="EMBL" id="CM042011">
    <property type="protein sequence ID" value="KAI3766745.1"/>
    <property type="molecule type" value="Genomic_DNA"/>
</dbReference>
<proteinExistence type="predicted"/>
<keyword evidence="2" id="KW-1185">Reference proteome</keyword>
<dbReference type="Proteomes" id="UP001055811">
    <property type="component" value="Linkage Group LG03"/>
</dbReference>
<protein>
    <submittedName>
        <fullName evidence="1">Uncharacterized protein</fullName>
    </submittedName>
</protein>
<organism evidence="1 2">
    <name type="scientific">Cichorium intybus</name>
    <name type="common">Chicory</name>
    <dbReference type="NCBI Taxonomy" id="13427"/>
    <lineage>
        <taxon>Eukaryota</taxon>
        <taxon>Viridiplantae</taxon>
        <taxon>Streptophyta</taxon>
        <taxon>Embryophyta</taxon>
        <taxon>Tracheophyta</taxon>
        <taxon>Spermatophyta</taxon>
        <taxon>Magnoliopsida</taxon>
        <taxon>eudicotyledons</taxon>
        <taxon>Gunneridae</taxon>
        <taxon>Pentapetalae</taxon>
        <taxon>asterids</taxon>
        <taxon>campanulids</taxon>
        <taxon>Asterales</taxon>
        <taxon>Asteraceae</taxon>
        <taxon>Cichorioideae</taxon>
        <taxon>Cichorieae</taxon>
        <taxon>Cichoriinae</taxon>
        <taxon>Cichorium</taxon>
    </lineage>
</organism>
<sequence length="129" mass="15112">MLLGKHSIEVKLTFDSWYPLARIGANGNSSRKSVVSYCRCKKDRFDENGPRMIKGGPRSPNDLWKLNRYPMEFEGVDHGFFYSVIKQKLINTEKEKRYNTPLSQFAQREKDKRGNTPCTEIIFYYATMM</sequence>
<accession>A0ACB9F785</accession>